<evidence type="ECO:0000256" key="7">
    <source>
        <dbReference type="SAM" id="MobiDB-lite"/>
    </source>
</evidence>
<evidence type="ECO:0000256" key="6">
    <source>
        <dbReference type="SAM" id="Coils"/>
    </source>
</evidence>
<proteinExistence type="inferred from homology"/>
<comment type="caution">
    <text evidence="8">The sequence shown here is derived from an EMBL/GenBank/DDBJ whole genome shotgun (WGS) entry which is preliminary data.</text>
</comment>
<accession>A0ABQ7SCM2</accession>
<name>A0ABQ7SCM2_9ACAR</name>
<dbReference type="Pfam" id="PF05835">
    <property type="entry name" value="Synaphin"/>
    <property type="match status" value="1"/>
</dbReference>
<dbReference type="Proteomes" id="UP000825002">
    <property type="component" value="Unassembled WGS sequence"/>
</dbReference>
<feature type="region of interest" description="Disordered" evidence="7">
    <location>
        <begin position="87"/>
        <end position="128"/>
    </location>
</feature>
<keyword evidence="4" id="KW-0532">Neurotransmitter transport</keyword>
<comment type="similarity">
    <text evidence="1">Belongs to the complexin/synaphin family.</text>
</comment>
<dbReference type="Gene3D" id="1.20.5.580">
    <property type="entry name" value="Single Helix bin"/>
    <property type="match status" value="1"/>
</dbReference>
<evidence type="ECO:0000256" key="2">
    <source>
        <dbReference type="ARBA" id="ARBA00022448"/>
    </source>
</evidence>
<evidence type="ECO:0000256" key="1">
    <source>
        <dbReference type="ARBA" id="ARBA00005396"/>
    </source>
</evidence>
<evidence type="ECO:0000313" key="9">
    <source>
        <dbReference type="Proteomes" id="UP000825002"/>
    </source>
</evidence>
<keyword evidence="6" id="KW-0175">Coiled coil</keyword>
<keyword evidence="9" id="KW-1185">Reference proteome</keyword>
<sequence length="128" mass="14537">MAAFLARQMVGNQLSAVKDKKTDTLSAEDKAKLEEEERERLAAIQEAKQARIEKHRKMEAEREKMRQAVRDKYGIKKKDANGVEVTVEPKPSRYSRCSIPDTRQYKSDKSSASSKVLSAWSLIHGGDR</sequence>
<keyword evidence="2" id="KW-0813">Transport</keyword>
<comment type="function">
    <text evidence="5">Positively regulates a late step in synaptic vesicle exocytosis.</text>
</comment>
<evidence type="ECO:0000313" key="8">
    <source>
        <dbReference type="EMBL" id="KAG9511165.1"/>
    </source>
</evidence>
<dbReference type="PANTHER" id="PTHR16705:SF4">
    <property type="entry name" value="COMPLEXIN"/>
    <property type="match status" value="1"/>
</dbReference>
<dbReference type="SUPFAM" id="SSF58038">
    <property type="entry name" value="SNARE fusion complex"/>
    <property type="match status" value="1"/>
</dbReference>
<organism evidence="8 9">
    <name type="scientific">Fragariocoptes setiger</name>
    <dbReference type="NCBI Taxonomy" id="1670756"/>
    <lineage>
        <taxon>Eukaryota</taxon>
        <taxon>Metazoa</taxon>
        <taxon>Ecdysozoa</taxon>
        <taxon>Arthropoda</taxon>
        <taxon>Chelicerata</taxon>
        <taxon>Arachnida</taxon>
        <taxon>Acari</taxon>
        <taxon>Acariformes</taxon>
        <taxon>Trombidiformes</taxon>
        <taxon>Prostigmata</taxon>
        <taxon>Eupodina</taxon>
        <taxon>Eriophyoidea</taxon>
        <taxon>Phytoptidae</taxon>
        <taxon>Fragariocoptes</taxon>
    </lineage>
</organism>
<feature type="coiled-coil region" evidence="6">
    <location>
        <begin position="30"/>
        <end position="64"/>
    </location>
</feature>
<evidence type="ECO:0000256" key="3">
    <source>
        <dbReference type="ARBA" id="ARBA00022483"/>
    </source>
</evidence>
<evidence type="ECO:0000256" key="4">
    <source>
        <dbReference type="ARBA" id="ARBA00022775"/>
    </source>
</evidence>
<dbReference type="EMBL" id="JAIFTH010000025">
    <property type="protein sequence ID" value="KAG9511165.1"/>
    <property type="molecule type" value="Genomic_DNA"/>
</dbReference>
<dbReference type="InterPro" id="IPR008849">
    <property type="entry name" value="Synaphin"/>
</dbReference>
<dbReference type="CDD" id="cd22808">
    <property type="entry name" value="Complexin_NTD_CPLX_I_II"/>
    <property type="match status" value="1"/>
</dbReference>
<dbReference type="PANTHER" id="PTHR16705">
    <property type="entry name" value="COMPLEXIN"/>
    <property type="match status" value="1"/>
</dbReference>
<feature type="compositionally biased region" description="Low complexity" evidence="7">
    <location>
        <begin position="110"/>
        <end position="122"/>
    </location>
</feature>
<evidence type="ECO:0000256" key="5">
    <source>
        <dbReference type="ARBA" id="ARBA00037297"/>
    </source>
</evidence>
<gene>
    <name evidence="8" type="primary">cpx-1</name>
    <name evidence="8" type="ORF">GZH46_00268</name>
</gene>
<keyword evidence="3" id="KW-0268">Exocytosis</keyword>
<protein>
    <submittedName>
        <fullName evidence="8">Complexin-1</fullName>
    </submittedName>
</protein>
<reference evidence="8 9" key="1">
    <citation type="submission" date="2020-10" db="EMBL/GenBank/DDBJ databases">
        <authorList>
            <person name="Klimov P.B."/>
            <person name="Dyachkov S.M."/>
            <person name="Chetverikov P.E."/>
        </authorList>
    </citation>
    <scope>NUCLEOTIDE SEQUENCE [LARGE SCALE GENOMIC DNA]</scope>
    <source>
        <strain evidence="8">BMOC 18-1129-001#AD2665</strain>
        <tissue evidence="8">Entire mites</tissue>
    </source>
</reference>